<organism evidence="2 3">
    <name type="scientific">Pseudonocardia sulfidoxydans NBRC 16205</name>
    <dbReference type="NCBI Taxonomy" id="1223511"/>
    <lineage>
        <taxon>Bacteria</taxon>
        <taxon>Bacillati</taxon>
        <taxon>Actinomycetota</taxon>
        <taxon>Actinomycetes</taxon>
        <taxon>Pseudonocardiales</taxon>
        <taxon>Pseudonocardiaceae</taxon>
        <taxon>Pseudonocardia</taxon>
    </lineage>
</organism>
<proteinExistence type="predicted"/>
<dbReference type="InterPro" id="IPR012349">
    <property type="entry name" value="Split_barrel_FMN-bd"/>
</dbReference>
<keyword evidence="3" id="KW-1185">Reference proteome</keyword>
<name>A0A511DKM7_9PSEU</name>
<sequence>MALIDQDMRSIVERAWLAFAATVCEDGSPNLSPKGSLRVYDDEHLIFMDIASPTTMANLKRDSRIEINVIDVFSRRGYRFKGKAAFAQPAEAEYEWLNSWLLELNGPGYPANEVAIVHVEQARPILSPAYTWGNCEQEPLTAAWEERYHKTVAEVHLGAPPAGGPEQ</sequence>
<dbReference type="SUPFAM" id="SSF50475">
    <property type="entry name" value="FMN-binding split barrel"/>
    <property type="match status" value="1"/>
</dbReference>
<comment type="caution">
    <text evidence="2">The sequence shown here is derived from an EMBL/GenBank/DDBJ whole genome shotgun (WGS) entry which is preliminary data.</text>
</comment>
<dbReference type="EMBL" id="BJVJ01000040">
    <property type="protein sequence ID" value="GEL24833.1"/>
    <property type="molecule type" value="Genomic_DNA"/>
</dbReference>
<dbReference type="RefSeq" id="WP_147110107.1">
    <property type="nucleotide sequence ID" value="NZ_BJVJ01000040.1"/>
</dbReference>
<dbReference type="PANTHER" id="PTHR40660:SF1">
    <property type="entry name" value="5'-PHOSPHATE OXIDASE PUTATIVE DOMAIN-CONTAINING PROTEIN-RELATED"/>
    <property type="match status" value="1"/>
</dbReference>
<reference evidence="2 3" key="1">
    <citation type="submission" date="2019-07" db="EMBL/GenBank/DDBJ databases">
        <title>Whole genome shotgun sequence of Pseudonocardia sulfidoxydans NBRC 16205.</title>
        <authorList>
            <person name="Hosoyama A."/>
            <person name="Uohara A."/>
            <person name="Ohji S."/>
            <person name="Ichikawa N."/>
        </authorList>
    </citation>
    <scope>NUCLEOTIDE SEQUENCE [LARGE SCALE GENOMIC DNA]</scope>
    <source>
        <strain evidence="2 3">NBRC 16205</strain>
    </source>
</reference>
<dbReference type="OrthoDB" id="162914at2"/>
<gene>
    <name evidence="2" type="ORF">PSU4_37870</name>
</gene>
<dbReference type="Proteomes" id="UP000321685">
    <property type="component" value="Unassembled WGS sequence"/>
</dbReference>
<dbReference type="AlphaFoldDB" id="A0A511DKM7"/>
<dbReference type="PANTHER" id="PTHR40660">
    <property type="entry name" value="5'-PHOSPHATE OXIDASE PUTATIVE DOMAIN-CONTAINING PROTEIN-RELATED"/>
    <property type="match status" value="1"/>
</dbReference>
<evidence type="ECO:0000259" key="1">
    <source>
        <dbReference type="Pfam" id="PF01243"/>
    </source>
</evidence>
<accession>A0A511DKM7</accession>
<evidence type="ECO:0000313" key="3">
    <source>
        <dbReference type="Proteomes" id="UP000321685"/>
    </source>
</evidence>
<dbReference type="Gene3D" id="2.30.110.10">
    <property type="entry name" value="Electron Transport, Fmn-binding Protein, Chain A"/>
    <property type="match status" value="1"/>
</dbReference>
<feature type="domain" description="Pyridoxamine 5'-phosphate oxidase N-terminal" evidence="1">
    <location>
        <begin position="5"/>
        <end position="120"/>
    </location>
</feature>
<evidence type="ECO:0000313" key="2">
    <source>
        <dbReference type="EMBL" id="GEL24833.1"/>
    </source>
</evidence>
<dbReference type="Pfam" id="PF01243">
    <property type="entry name" value="PNPOx_N"/>
    <property type="match status" value="1"/>
</dbReference>
<protein>
    <recommendedName>
        <fullName evidence="1">Pyridoxamine 5'-phosphate oxidase N-terminal domain-containing protein</fullName>
    </recommendedName>
</protein>
<dbReference type="InterPro" id="IPR011576">
    <property type="entry name" value="Pyridox_Oxase_N"/>
</dbReference>